<dbReference type="Gene3D" id="2.60.120.10">
    <property type="entry name" value="Jelly Rolls"/>
    <property type="match status" value="1"/>
</dbReference>
<dbReference type="RefSeq" id="WP_086973827.1">
    <property type="nucleotide sequence ID" value="NZ_FCOJ02000100.1"/>
</dbReference>
<dbReference type="Proteomes" id="UP000054596">
    <property type="component" value="Unassembled WGS sequence"/>
</dbReference>
<evidence type="ECO:0000313" key="1">
    <source>
        <dbReference type="EMBL" id="SAK95693.1"/>
    </source>
</evidence>
<gene>
    <name evidence="1" type="ORF">AWB82_06944</name>
</gene>
<evidence type="ECO:0008006" key="3">
    <source>
        <dbReference type="Google" id="ProtNLM"/>
    </source>
</evidence>
<dbReference type="OrthoDB" id="4205621at2"/>
<evidence type="ECO:0000313" key="2">
    <source>
        <dbReference type="Proteomes" id="UP000054596"/>
    </source>
</evidence>
<dbReference type="EMBL" id="FCOJ02000100">
    <property type="protein sequence ID" value="SAK95693.1"/>
    <property type="molecule type" value="Genomic_DNA"/>
</dbReference>
<dbReference type="InterPro" id="IPR011051">
    <property type="entry name" value="RmlC_Cupin_sf"/>
</dbReference>
<reference evidence="1" key="1">
    <citation type="submission" date="2016-01" db="EMBL/GenBank/DDBJ databases">
        <authorList>
            <person name="Peeters C."/>
        </authorList>
    </citation>
    <scope>NUCLEOTIDE SEQUENCE [LARGE SCALE GENOMIC DNA]</scope>
    <source>
        <strain evidence="1">LMG 29325</strain>
    </source>
</reference>
<accession>A0A158DMJ1</accession>
<comment type="caution">
    <text evidence="1">The sequence shown here is derived from an EMBL/GenBank/DDBJ whole genome shotgun (WGS) entry which is preliminary data.</text>
</comment>
<organism evidence="1 2">
    <name type="scientific">Caballeronia glebae</name>
    <dbReference type="NCBI Taxonomy" id="1777143"/>
    <lineage>
        <taxon>Bacteria</taxon>
        <taxon>Pseudomonadati</taxon>
        <taxon>Pseudomonadota</taxon>
        <taxon>Betaproteobacteria</taxon>
        <taxon>Burkholderiales</taxon>
        <taxon>Burkholderiaceae</taxon>
        <taxon>Caballeronia</taxon>
    </lineage>
</organism>
<dbReference type="InterPro" id="IPR014710">
    <property type="entry name" value="RmlC-like_jellyroll"/>
</dbReference>
<keyword evidence="2" id="KW-1185">Reference proteome</keyword>
<protein>
    <recommendedName>
        <fullName evidence="3">Cupin domain protein</fullName>
    </recommendedName>
</protein>
<name>A0A158DMJ1_9BURK</name>
<dbReference type="STRING" id="1777143.AWB82_06944"/>
<sequence>MDSTEIYTDLDGHSAFRTIRVFETGAVLFNGVSVSLSSAQPCESVLMHEFDAGYFLDRHNPPSRQYVVVLEGELEISVQDGNIARRFAEGSVFVAGDLEGSGHSTRAIRAGRALVVNLRG</sequence>
<dbReference type="SUPFAM" id="SSF51182">
    <property type="entry name" value="RmlC-like cupins"/>
    <property type="match status" value="1"/>
</dbReference>
<dbReference type="AlphaFoldDB" id="A0A158DMJ1"/>
<proteinExistence type="predicted"/>